<evidence type="ECO:0000313" key="2">
    <source>
        <dbReference type="EMBL" id="MBW5483822.1"/>
    </source>
</evidence>
<feature type="compositionally biased region" description="Low complexity" evidence="1">
    <location>
        <begin position="331"/>
        <end position="341"/>
    </location>
</feature>
<organism evidence="2 3">
    <name type="scientific">Streptomyces bambusae</name>
    <dbReference type="NCBI Taxonomy" id="1550616"/>
    <lineage>
        <taxon>Bacteria</taxon>
        <taxon>Bacillati</taxon>
        <taxon>Actinomycetota</taxon>
        <taxon>Actinomycetes</taxon>
        <taxon>Kitasatosporales</taxon>
        <taxon>Streptomycetaceae</taxon>
        <taxon>Streptomyces</taxon>
    </lineage>
</organism>
<sequence length="363" mass="37661">MHDTRVRRIAERATRGGGLTAGTRGSGLTVTLTQLWYLCRTGSGVWGPVPARGVPPLVRWLVAVPLAAALSGCVALTEGFLPAAALLVAAATVLITATRMRYSPARPAGSYVTPDQAGFRHVMSGAWTTAYGQLPQGITDDLRESGEDRTGPRVPGPEAVILCTDRAVTVFLVANELPVRLRSWLVEPAYATTGAALDALAGVPAELPVVVLHDASAQGVLLAPLVRAAYPDRVVIDGGLRPGAVMDRRGAVHLRASAPLPDLDAGQLRAVAGLSAAEADWLADGFLSPIAAVPPAVLASAVEQAVRRATRAAPSPRPATRARAQGFLTWPDPDLGPDLDPAQAPASDSATAPARSTKGPRTR</sequence>
<dbReference type="Proteomes" id="UP000812013">
    <property type="component" value="Unassembled WGS sequence"/>
</dbReference>
<evidence type="ECO:0000313" key="3">
    <source>
        <dbReference type="Proteomes" id="UP000812013"/>
    </source>
</evidence>
<protein>
    <submittedName>
        <fullName evidence="2">Uncharacterized protein</fullName>
    </submittedName>
</protein>
<gene>
    <name evidence="2" type="ORF">GPJ59_18510</name>
</gene>
<feature type="region of interest" description="Disordered" evidence="1">
    <location>
        <begin position="309"/>
        <end position="363"/>
    </location>
</feature>
<dbReference type="RefSeq" id="WP_219668305.1">
    <property type="nucleotide sequence ID" value="NZ_WTFF01000125.1"/>
</dbReference>
<evidence type="ECO:0000256" key="1">
    <source>
        <dbReference type="SAM" id="MobiDB-lite"/>
    </source>
</evidence>
<keyword evidence="3" id="KW-1185">Reference proteome</keyword>
<proteinExistence type="predicted"/>
<reference evidence="2 3" key="1">
    <citation type="submission" date="2019-12" db="EMBL/GenBank/DDBJ databases">
        <title>Genome sequence of Streptomyces bambusae.</title>
        <authorList>
            <person name="Bansal K."/>
            <person name="Choksket S."/>
            <person name="Korpole S."/>
            <person name="Patil P.B."/>
        </authorList>
    </citation>
    <scope>NUCLEOTIDE SEQUENCE [LARGE SCALE GENOMIC DNA]</scope>
    <source>
        <strain evidence="2 3">SK60</strain>
    </source>
</reference>
<name>A0ABS6Z7V5_9ACTN</name>
<dbReference type="EMBL" id="WTFF01000125">
    <property type="protein sequence ID" value="MBW5483822.1"/>
    <property type="molecule type" value="Genomic_DNA"/>
</dbReference>
<feature type="compositionally biased region" description="Low complexity" evidence="1">
    <location>
        <begin position="311"/>
        <end position="324"/>
    </location>
</feature>
<accession>A0ABS6Z7V5</accession>
<comment type="caution">
    <text evidence="2">The sequence shown here is derived from an EMBL/GenBank/DDBJ whole genome shotgun (WGS) entry which is preliminary data.</text>
</comment>